<name>S0FFB6_RUMCE</name>
<dbReference type="STRING" id="1195236.CTER_5291"/>
<reference evidence="9 10" key="1">
    <citation type="journal article" date="2013" name="Genome Announc.">
        <title>Draft Genome Sequence of the Cellulolytic, Mesophilic, Anaerobic Bacterium Clostridium termitidis Strain CT1112 (DSM 5398).</title>
        <authorList>
            <person name="Lal S."/>
            <person name="Ramachandran U."/>
            <person name="Zhang X."/>
            <person name="Munir R."/>
            <person name="Sparling R."/>
            <person name="Levin D.B."/>
        </authorList>
    </citation>
    <scope>NUCLEOTIDE SEQUENCE [LARGE SCALE GENOMIC DNA]</scope>
    <source>
        <strain evidence="9 10">CT1112</strain>
    </source>
</reference>
<dbReference type="InterPro" id="IPR035906">
    <property type="entry name" value="MetI-like_sf"/>
</dbReference>
<dbReference type="InterPro" id="IPR000515">
    <property type="entry name" value="MetI-like"/>
</dbReference>
<evidence type="ECO:0000256" key="2">
    <source>
        <dbReference type="ARBA" id="ARBA00022448"/>
    </source>
</evidence>
<accession>S0FFB6</accession>
<dbReference type="SUPFAM" id="SSF161098">
    <property type="entry name" value="MetI-like"/>
    <property type="match status" value="1"/>
</dbReference>
<evidence type="ECO:0000256" key="7">
    <source>
        <dbReference type="RuleBase" id="RU363032"/>
    </source>
</evidence>
<keyword evidence="2 7" id="KW-0813">Transport</keyword>
<dbReference type="CDD" id="cd06261">
    <property type="entry name" value="TM_PBP2"/>
    <property type="match status" value="1"/>
</dbReference>
<comment type="subcellular location">
    <subcellularLocation>
        <location evidence="1 7">Cell membrane</location>
        <topology evidence="1 7">Multi-pass membrane protein</topology>
    </subcellularLocation>
</comment>
<proteinExistence type="inferred from homology"/>
<evidence type="ECO:0000256" key="6">
    <source>
        <dbReference type="ARBA" id="ARBA00023136"/>
    </source>
</evidence>
<keyword evidence="6 7" id="KW-0472">Membrane</keyword>
<feature type="transmembrane region" description="Helical" evidence="7">
    <location>
        <begin position="31"/>
        <end position="51"/>
    </location>
</feature>
<dbReference type="PROSITE" id="PS50928">
    <property type="entry name" value="ABC_TM1"/>
    <property type="match status" value="1"/>
</dbReference>
<evidence type="ECO:0000313" key="10">
    <source>
        <dbReference type="Proteomes" id="UP000014155"/>
    </source>
</evidence>
<evidence type="ECO:0000256" key="4">
    <source>
        <dbReference type="ARBA" id="ARBA00022692"/>
    </source>
</evidence>
<dbReference type="GO" id="GO:0055085">
    <property type="term" value="P:transmembrane transport"/>
    <property type="evidence" value="ECO:0007669"/>
    <property type="project" value="InterPro"/>
</dbReference>
<dbReference type="EMBL" id="AORV01000072">
    <property type="protein sequence ID" value="EMS69152.1"/>
    <property type="molecule type" value="Genomic_DNA"/>
</dbReference>
<dbReference type="PATRIC" id="fig|1195236.3.peg.5428"/>
<comment type="similarity">
    <text evidence="7">Belongs to the binding-protein-dependent transport system permease family.</text>
</comment>
<dbReference type="RefSeq" id="WP_004630900.1">
    <property type="nucleotide sequence ID" value="NZ_AORV01000072.1"/>
</dbReference>
<keyword evidence="10" id="KW-1185">Reference proteome</keyword>
<organism evidence="9 10">
    <name type="scientific">Ruminiclostridium cellobioparum subsp. termitidis CT1112</name>
    <dbReference type="NCBI Taxonomy" id="1195236"/>
    <lineage>
        <taxon>Bacteria</taxon>
        <taxon>Bacillati</taxon>
        <taxon>Bacillota</taxon>
        <taxon>Clostridia</taxon>
        <taxon>Eubacteriales</taxon>
        <taxon>Oscillospiraceae</taxon>
        <taxon>Ruminiclostridium</taxon>
    </lineage>
</organism>
<evidence type="ECO:0000259" key="8">
    <source>
        <dbReference type="PROSITE" id="PS50928"/>
    </source>
</evidence>
<gene>
    <name evidence="9" type="ORF">CTER_5291</name>
</gene>
<feature type="transmembrane region" description="Helical" evidence="7">
    <location>
        <begin position="127"/>
        <end position="151"/>
    </location>
</feature>
<dbReference type="AlphaFoldDB" id="S0FFB6"/>
<feature type="domain" description="ABC transmembrane type-1" evidence="8">
    <location>
        <begin position="91"/>
        <end position="308"/>
    </location>
</feature>
<evidence type="ECO:0000256" key="1">
    <source>
        <dbReference type="ARBA" id="ARBA00004651"/>
    </source>
</evidence>
<dbReference type="GO" id="GO:0005886">
    <property type="term" value="C:plasma membrane"/>
    <property type="evidence" value="ECO:0007669"/>
    <property type="project" value="UniProtKB-SubCell"/>
</dbReference>
<comment type="caution">
    <text evidence="9">The sequence shown here is derived from an EMBL/GenBank/DDBJ whole genome shotgun (WGS) entry which is preliminary data.</text>
</comment>
<evidence type="ECO:0000313" key="9">
    <source>
        <dbReference type="EMBL" id="EMS69152.1"/>
    </source>
</evidence>
<dbReference type="InterPro" id="IPR050809">
    <property type="entry name" value="UgpAE/MalFG_permease"/>
</dbReference>
<feature type="transmembrane region" description="Helical" evidence="7">
    <location>
        <begin position="95"/>
        <end position="115"/>
    </location>
</feature>
<sequence>MLDKAAITANRKYLKSKKRESLLKAILNYKYFYIMLIPILVWYIVFCYAPMYGTTLAFKTYNYSKGIIGSPWIGFAHFKEILSDFQYISAVKNTLIISFGKLILHFPIPIILAILLNEITKQRAKRFFQTTLTFPHFVSWVVLAGIITNILGQNGVVNQIITHLGMENVNFLSNPDTFRPVIYITHIWKEMGWDSIIYMAALAGINPDLYEAADIDGANRWQKICNVTWPGIRPTVAIMLILYVGNMLNIGGSFDQILNLYSSPVYSVADTIDTFIYRTTFTTGADFGYMTALGLLKSSVNLVMIYTANTIVKKSGEQGLF</sequence>
<dbReference type="Gene3D" id="1.10.3720.10">
    <property type="entry name" value="MetI-like"/>
    <property type="match status" value="1"/>
</dbReference>
<keyword evidence="5 7" id="KW-1133">Transmembrane helix</keyword>
<dbReference type="PANTHER" id="PTHR43227:SF11">
    <property type="entry name" value="BLL4140 PROTEIN"/>
    <property type="match status" value="1"/>
</dbReference>
<evidence type="ECO:0000256" key="3">
    <source>
        <dbReference type="ARBA" id="ARBA00022475"/>
    </source>
</evidence>
<keyword evidence="3" id="KW-1003">Cell membrane</keyword>
<dbReference type="Pfam" id="PF00528">
    <property type="entry name" value="BPD_transp_1"/>
    <property type="match status" value="1"/>
</dbReference>
<dbReference type="PANTHER" id="PTHR43227">
    <property type="entry name" value="BLL4140 PROTEIN"/>
    <property type="match status" value="1"/>
</dbReference>
<keyword evidence="4 7" id="KW-0812">Transmembrane</keyword>
<dbReference type="Proteomes" id="UP000014155">
    <property type="component" value="Unassembled WGS sequence"/>
</dbReference>
<evidence type="ECO:0000256" key="5">
    <source>
        <dbReference type="ARBA" id="ARBA00022989"/>
    </source>
</evidence>
<protein>
    <submittedName>
        <fullName evidence="9">ABC-type polysaccharide transport system, permease component</fullName>
    </submittedName>
</protein>
<dbReference type="eggNOG" id="COG4209">
    <property type="taxonomic scope" value="Bacteria"/>
</dbReference>